<dbReference type="GO" id="GO:0005930">
    <property type="term" value="C:axoneme"/>
    <property type="evidence" value="ECO:0007669"/>
    <property type="project" value="TreeGrafter"/>
</dbReference>
<comment type="caution">
    <text evidence="3">The sequence shown here is derived from an EMBL/GenBank/DDBJ whole genome shotgun (WGS) entry which is preliminary data.</text>
</comment>
<evidence type="ECO:0000313" key="3">
    <source>
        <dbReference type="EMBL" id="KAF6216036.1"/>
    </source>
</evidence>
<evidence type="ECO:0000313" key="4">
    <source>
        <dbReference type="Proteomes" id="UP000466442"/>
    </source>
</evidence>
<gene>
    <name evidence="3" type="ORF">GE061_000373</name>
</gene>
<feature type="domain" description="Bardet-Biedl syndrome 1 N-terminal" evidence="1">
    <location>
        <begin position="13"/>
        <end position="262"/>
    </location>
</feature>
<dbReference type="SUPFAM" id="SSF50998">
    <property type="entry name" value="Quinoprotein alcohol dehydrogenase-like"/>
    <property type="match status" value="1"/>
</dbReference>
<keyword evidence="4" id="KW-1185">Reference proteome</keyword>
<dbReference type="OrthoDB" id="10259809at2759"/>
<dbReference type="GO" id="GO:0061512">
    <property type="term" value="P:protein localization to cilium"/>
    <property type="evidence" value="ECO:0007669"/>
    <property type="project" value="TreeGrafter"/>
</dbReference>
<dbReference type="PANTHER" id="PTHR20870">
    <property type="entry name" value="BARDET-BIEDL SYNDROME 1 PROTEIN"/>
    <property type="match status" value="1"/>
</dbReference>
<dbReference type="InterPro" id="IPR011047">
    <property type="entry name" value="Quinoprotein_ADH-like_sf"/>
</dbReference>
<protein>
    <submittedName>
        <fullName evidence="3">Uncharacterized protein</fullName>
    </submittedName>
</protein>
<organism evidence="3 4">
    <name type="scientific">Apolygus lucorum</name>
    <name type="common">Small green plant bug</name>
    <name type="synonym">Lygocoris lucorum</name>
    <dbReference type="NCBI Taxonomy" id="248454"/>
    <lineage>
        <taxon>Eukaryota</taxon>
        <taxon>Metazoa</taxon>
        <taxon>Ecdysozoa</taxon>
        <taxon>Arthropoda</taxon>
        <taxon>Hexapoda</taxon>
        <taxon>Insecta</taxon>
        <taxon>Pterygota</taxon>
        <taxon>Neoptera</taxon>
        <taxon>Paraneoptera</taxon>
        <taxon>Hemiptera</taxon>
        <taxon>Heteroptera</taxon>
        <taxon>Panheteroptera</taxon>
        <taxon>Cimicomorpha</taxon>
        <taxon>Miridae</taxon>
        <taxon>Mirini</taxon>
        <taxon>Apolygus</taxon>
    </lineage>
</organism>
<dbReference type="GO" id="GO:0005813">
    <property type="term" value="C:centrosome"/>
    <property type="evidence" value="ECO:0007669"/>
    <property type="project" value="TreeGrafter"/>
</dbReference>
<dbReference type="GO" id="GO:0005113">
    <property type="term" value="F:patched binding"/>
    <property type="evidence" value="ECO:0007669"/>
    <property type="project" value="TreeGrafter"/>
</dbReference>
<dbReference type="Pfam" id="PF14779">
    <property type="entry name" value="BBS1"/>
    <property type="match status" value="1"/>
</dbReference>
<accession>A0A6A4KA81</accession>
<dbReference type="GO" id="GO:0005119">
    <property type="term" value="F:smoothened binding"/>
    <property type="evidence" value="ECO:0007669"/>
    <property type="project" value="TreeGrafter"/>
</dbReference>
<dbReference type="EMBL" id="WIXP02000001">
    <property type="protein sequence ID" value="KAF6216036.1"/>
    <property type="molecule type" value="Genomic_DNA"/>
</dbReference>
<reference evidence="3" key="1">
    <citation type="journal article" date="2021" name="Mol. Ecol. Resour.">
        <title>Apolygus lucorum genome provides insights into omnivorousness and mesophyll feeding.</title>
        <authorList>
            <person name="Liu Y."/>
            <person name="Liu H."/>
            <person name="Wang H."/>
            <person name="Huang T."/>
            <person name="Liu B."/>
            <person name="Yang B."/>
            <person name="Yin L."/>
            <person name="Li B."/>
            <person name="Zhang Y."/>
            <person name="Zhang S."/>
            <person name="Jiang F."/>
            <person name="Zhang X."/>
            <person name="Ren Y."/>
            <person name="Wang B."/>
            <person name="Wang S."/>
            <person name="Lu Y."/>
            <person name="Wu K."/>
            <person name="Fan W."/>
            <person name="Wang G."/>
        </authorList>
    </citation>
    <scope>NUCLEOTIDE SEQUENCE</scope>
    <source>
        <strain evidence="3">12Hb</strain>
    </source>
</reference>
<sequence>MSSADRPKEENPWIDAYSDPKADLQTFSTCLTLSDLNADDDHKLVIGDIGNGIQSKLKVFKGTSLTAELPLLTQPTAVKCVHTDRNEPRVAGIIVATGANVLVYRNCRPYFKFSVPPQECSGLEVEIWNEISTSEQLVKVLKDLSMEMGFSNLSSPSQNLLLMSPSHREEYISSKLHCVAKKQMVITCVTTLNKYASSERDVSVVLLATESSQLFIMDPETFTIINEFQLPDVCCNMYATGIYLVEYTLILAMRSGALYSLRIKHLKFITQLMTHTVSLLMVSHKIITANMDSTMSCYNLKGRKYWTINLPDNPLYMTGIPLPNLALHLTAVCFSRANINLYNDSSLVYVIATQEPIHSMVFGKYGQEEHALITIASSGTLDIKLLKRTAQFSNDYKTVQKNYVKPHEIKFLVPKKSKLFLEQSLRERQKCKEMHSWFNHSWTNMKVQVSESYIDALHSANVVQNEALRIIVEVFGLGPRMKIRTVLQNMSQNIMPMNYKVTFIYDAKLYKIHQPVVKVPLMVHGIPYSLETLVTCQTAVAGVVQVVVVSTKVILSATVNMPDSAGILE</sequence>
<dbReference type="Pfam" id="PF23304">
    <property type="entry name" value="GAE_BBS1"/>
    <property type="match status" value="1"/>
</dbReference>
<dbReference type="InterPro" id="IPR056419">
    <property type="entry name" value="GAE_BBS1"/>
</dbReference>
<dbReference type="InterPro" id="IPR028784">
    <property type="entry name" value="BBS1"/>
</dbReference>
<dbReference type="Proteomes" id="UP000466442">
    <property type="component" value="Linkage Group LG1"/>
</dbReference>
<evidence type="ECO:0000259" key="1">
    <source>
        <dbReference type="Pfam" id="PF14779"/>
    </source>
</evidence>
<dbReference type="GO" id="GO:0034464">
    <property type="term" value="C:BBSome"/>
    <property type="evidence" value="ECO:0007669"/>
    <property type="project" value="InterPro"/>
</dbReference>
<dbReference type="PANTHER" id="PTHR20870:SF0">
    <property type="entry name" value="BARDET-BIEDL SYNDROME 1 PROTEIN"/>
    <property type="match status" value="1"/>
</dbReference>
<name>A0A6A4KA81_APOLU</name>
<dbReference type="GO" id="GO:1905515">
    <property type="term" value="P:non-motile cilium assembly"/>
    <property type="evidence" value="ECO:0007669"/>
    <property type="project" value="InterPro"/>
</dbReference>
<evidence type="ECO:0000259" key="2">
    <source>
        <dbReference type="Pfam" id="PF23304"/>
    </source>
</evidence>
<proteinExistence type="predicted"/>
<dbReference type="InterPro" id="IPR032728">
    <property type="entry name" value="BBS1_N"/>
</dbReference>
<feature type="domain" description="Bardet-Biedl syndrome 1 protein GAE" evidence="2">
    <location>
        <begin position="468"/>
        <end position="564"/>
    </location>
</feature>
<dbReference type="AlphaFoldDB" id="A0A6A4KA81"/>